<evidence type="ECO:0000256" key="9">
    <source>
        <dbReference type="SAM" id="Phobius"/>
    </source>
</evidence>
<evidence type="ECO:0000256" key="4">
    <source>
        <dbReference type="ARBA" id="ARBA00022679"/>
    </source>
</evidence>
<evidence type="ECO:0000256" key="5">
    <source>
        <dbReference type="ARBA" id="ARBA00022692"/>
    </source>
</evidence>
<feature type="transmembrane region" description="Helical" evidence="9">
    <location>
        <begin position="271"/>
        <end position="289"/>
    </location>
</feature>
<proteinExistence type="predicted"/>
<keyword evidence="2" id="KW-1003">Cell membrane</keyword>
<dbReference type="Proteomes" id="UP001243009">
    <property type="component" value="Unassembled WGS sequence"/>
</dbReference>
<evidence type="ECO:0000256" key="8">
    <source>
        <dbReference type="SAM" id="MobiDB-lite"/>
    </source>
</evidence>
<evidence type="ECO:0000256" key="1">
    <source>
        <dbReference type="ARBA" id="ARBA00004651"/>
    </source>
</evidence>
<keyword evidence="11" id="KW-1185">Reference proteome</keyword>
<keyword evidence="6 9" id="KW-1133">Transmembrane helix</keyword>
<evidence type="ECO:0000256" key="7">
    <source>
        <dbReference type="ARBA" id="ARBA00023136"/>
    </source>
</evidence>
<keyword evidence="5 9" id="KW-0812">Transmembrane</keyword>
<keyword evidence="4" id="KW-0808">Transferase</keyword>
<dbReference type="RefSeq" id="WP_305102514.1">
    <property type="nucleotide sequence ID" value="NZ_JAUTWS010000003.1"/>
</dbReference>
<dbReference type="EMBL" id="JAUTWS010000003">
    <property type="protein sequence ID" value="MDO9707645.1"/>
    <property type="molecule type" value="Genomic_DNA"/>
</dbReference>
<feature type="transmembrane region" description="Helical" evidence="9">
    <location>
        <begin position="199"/>
        <end position="218"/>
    </location>
</feature>
<reference evidence="10 11" key="1">
    <citation type="submission" date="2023-08" db="EMBL/GenBank/DDBJ databases">
        <title>The draft genome sequence of Paracraurococcus sp. LOR1-02.</title>
        <authorList>
            <person name="Kingkaew E."/>
            <person name="Tanasupawat S."/>
        </authorList>
    </citation>
    <scope>NUCLEOTIDE SEQUENCE [LARGE SCALE GENOMIC DNA]</scope>
    <source>
        <strain evidence="10 11">LOR1-02</strain>
    </source>
</reference>
<name>A0ABT9DUR8_9PROT</name>
<evidence type="ECO:0000313" key="11">
    <source>
        <dbReference type="Proteomes" id="UP001243009"/>
    </source>
</evidence>
<feature type="transmembrane region" description="Helical" evidence="9">
    <location>
        <begin position="172"/>
        <end position="192"/>
    </location>
</feature>
<accession>A0ABT9DUR8</accession>
<dbReference type="PANTHER" id="PTHR33908:SF3">
    <property type="entry name" value="UNDECAPRENYL PHOSPHATE-ALPHA-4-AMINO-4-DEOXY-L-ARABINOSE ARABINOSYL TRANSFERASE"/>
    <property type="match status" value="1"/>
</dbReference>
<gene>
    <name evidence="10" type="ORF">Q7A36_04750</name>
</gene>
<feature type="transmembrane region" description="Helical" evidence="9">
    <location>
        <begin position="309"/>
        <end position="331"/>
    </location>
</feature>
<feature type="transmembrane region" description="Helical" evidence="9">
    <location>
        <begin position="360"/>
        <end position="380"/>
    </location>
</feature>
<dbReference type="PANTHER" id="PTHR33908">
    <property type="entry name" value="MANNOSYLTRANSFERASE YKCB-RELATED"/>
    <property type="match status" value="1"/>
</dbReference>
<feature type="transmembrane region" description="Helical" evidence="9">
    <location>
        <begin position="419"/>
        <end position="437"/>
    </location>
</feature>
<evidence type="ECO:0000313" key="10">
    <source>
        <dbReference type="EMBL" id="MDO9707645.1"/>
    </source>
</evidence>
<feature type="transmembrane region" description="Helical" evidence="9">
    <location>
        <begin position="444"/>
        <end position="463"/>
    </location>
</feature>
<evidence type="ECO:0000256" key="3">
    <source>
        <dbReference type="ARBA" id="ARBA00022676"/>
    </source>
</evidence>
<evidence type="ECO:0000256" key="6">
    <source>
        <dbReference type="ARBA" id="ARBA00022989"/>
    </source>
</evidence>
<comment type="caution">
    <text evidence="10">The sequence shown here is derived from an EMBL/GenBank/DDBJ whole genome shotgun (WGS) entry which is preliminary data.</text>
</comment>
<dbReference type="InterPro" id="IPR050297">
    <property type="entry name" value="LipidA_mod_glycosyltrf_83"/>
</dbReference>
<keyword evidence="3" id="KW-0328">Glycosyltransferase</keyword>
<feature type="region of interest" description="Disordered" evidence="8">
    <location>
        <begin position="1"/>
        <end position="20"/>
    </location>
</feature>
<protein>
    <submittedName>
        <fullName evidence="10">Glycosyltransferase family 39 protein</fullName>
    </submittedName>
</protein>
<evidence type="ECO:0000256" key="2">
    <source>
        <dbReference type="ARBA" id="ARBA00022475"/>
    </source>
</evidence>
<sequence length="587" mass="60738">MSAKPSSLGPARMQRGGASPGRTRLLALRVAALARRMGGVTRAATAWQSGLASLWRALDALPQAPCPQAWLVAICLALFLPGFFSIQPLDLGETDIAVATRAMLEGGSLLGIPPGDAGPIGIHWLQAAAVRALEALHLAHRHGIPAYRLVSLLGAVLAVLATWHWGRALVGRSAAFLGAGMLAGCAMLVAMAHLATAEAAGLAAATAAMGLFAAAYVGPARVTAGQAAGFWLAVAAGLLLAGPVALLPPLLAGLTLAAADRRAPWLRALRPLQAPLLLAGLVLAWRAAGGDLPTPWPGLAAGEPQPGRHLLLLAATAFPAGWILLLALPAAWRERQQPAVRFLLAWAGPAWLAFELMPWGIGAVLPLFPALMLLAARWAMGGHRPPVVLLVIAGQLLAAAAGAIAFKTFEVAGLDIRELPYGVLAILAATLLVWRLLAHGRARAWARAALLGTLLAAPLYAAVLQGTLSHLPVARIADRIAGTAWRVAPDLRPGQFGVLGFDRASLPFAFGGAVQGLEDGPAAARFLAAAPGRVVAIADLREGQFRRAAEALGLEVEEAATILSFDPYIDDFGIMIFYRAAGAAAGR</sequence>
<comment type="subcellular location">
    <subcellularLocation>
        <location evidence="1">Cell membrane</location>
        <topology evidence="1">Multi-pass membrane protein</topology>
    </subcellularLocation>
</comment>
<organism evidence="10 11">
    <name type="scientific">Paracraurococcus lichenis</name>
    <dbReference type="NCBI Taxonomy" id="3064888"/>
    <lineage>
        <taxon>Bacteria</taxon>
        <taxon>Pseudomonadati</taxon>
        <taxon>Pseudomonadota</taxon>
        <taxon>Alphaproteobacteria</taxon>
        <taxon>Acetobacterales</taxon>
        <taxon>Roseomonadaceae</taxon>
        <taxon>Paracraurococcus</taxon>
    </lineage>
</organism>
<keyword evidence="7 9" id="KW-0472">Membrane</keyword>
<feature type="transmembrane region" description="Helical" evidence="9">
    <location>
        <begin position="230"/>
        <end position="259"/>
    </location>
</feature>
<feature type="transmembrane region" description="Helical" evidence="9">
    <location>
        <begin position="146"/>
        <end position="166"/>
    </location>
</feature>
<feature type="transmembrane region" description="Helical" evidence="9">
    <location>
        <begin position="387"/>
        <end position="407"/>
    </location>
</feature>